<gene>
    <name evidence="3" type="ORF">F3Y22_tig00005856pilonHSYRG00136</name>
</gene>
<dbReference type="GO" id="GO:0005506">
    <property type="term" value="F:iron ion binding"/>
    <property type="evidence" value="ECO:0007669"/>
    <property type="project" value="InterPro"/>
</dbReference>
<dbReference type="PANTHER" id="PTHR11908">
    <property type="entry name" value="XANTHINE DEHYDROGENASE"/>
    <property type="match status" value="1"/>
</dbReference>
<dbReference type="InterPro" id="IPR046867">
    <property type="entry name" value="AldOxase/xan_DH_MoCoBD2"/>
</dbReference>
<proteinExistence type="predicted"/>
<dbReference type="Pfam" id="PF20256">
    <property type="entry name" value="MoCoBD_2"/>
    <property type="match status" value="2"/>
</dbReference>
<reference evidence="3" key="1">
    <citation type="submission" date="2019-09" db="EMBL/GenBank/DDBJ databases">
        <title>Draft genome information of white flower Hibiscus syriacus.</title>
        <authorList>
            <person name="Kim Y.-M."/>
        </authorList>
    </citation>
    <scope>NUCLEOTIDE SEQUENCE [LARGE SCALE GENOMIC DNA]</scope>
    <source>
        <strain evidence="3">YM2019G1</strain>
    </source>
</reference>
<evidence type="ECO:0000259" key="2">
    <source>
        <dbReference type="Pfam" id="PF20256"/>
    </source>
</evidence>
<dbReference type="Proteomes" id="UP000436088">
    <property type="component" value="Unassembled WGS sequence"/>
</dbReference>
<keyword evidence="4" id="KW-1185">Reference proteome</keyword>
<organism evidence="3 4">
    <name type="scientific">Hibiscus syriacus</name>
    <name type="common">Rose of Sharon</name>
    <dbReference type="NCBI Taxonomy" id="106335"/>
    <lineage>
        <taxon>Eukaryota</taxon>
        <taxon>Viridiplantae</taxon>
        <taxon>Streptophyta</taxon>
        <taxon>Embryophyta</taxon>
        <taxon>Tracheophyta</taxon>
        <taxon>Spermatophyta</taxon>
        <taxon>Magnoliopsida</taxon>
        <taxon>eudicotyledons</taxon>
        <taxon>Gunneridae</taxon>
        <taxon>Pentapetalae</taxon>
        <taxon>rosids</taxon>
        <taxon>malvids</taxon>
        <taxon>Malvales</taxon>
        <taxon>Malvaceae</taxon>
        <taxon>Malvoideae</taxon>
        <taxon>Hibiscus</taxon>
    </lineage>
</organism>
<evidence type="ECO:0000313" key="4">
    <source>
        <dbReference type="Proteomes" id="UP000436088"/>
    </source>
</evidence>
<dbReference type="Gene3D" id="3.30.365.10">
    <property type="entry name" value="Aldehyde oxidase/xanthine dehydrogenase, molybdopterin binding domain"/>
    <property type="match status" value="2"/>
</dbReference>
<dbReference type="EMBL" id="VEPZ02000316">
    <property type="protein sequence ID" value="KAE8727199.1"/>
    <property type="molecule type" value="Genomic_DNA"/>
</dbReference>
<evidence type="ECO:0000256" key="1">
    <source>
        <dbReference type="ARBA" id="ARBA00022505"/>
    </source>
</evidence>
<sequence>MTAYGLGLVKCGGSRDLLEKVRVIEAVTLSVIQGGLTAGSTTSEAICEAVRLCCNILVERLIPLKEKLTEEVGPVEWETLILEVEVSLITGETMIFRTDIIYDCGQSLNPAVDLGQSEGAYVQGTGFFMLEEYLTNSDGLVITDDTWTYKIPTVDTIPKQFNVEILNSGHHKDRILSSKASGEPPLTLAVLVHCAARAAVREAKQQVLSWGGEKEAGSALVRMEVPATMPVVKELCGLDSAQKYLQWTIGKNLG</sequence>
<dbReference type="GO" id="GO:0004031">
    <property type="term" value="F:aldehyde oxidase activity"/>
    <property type="evidence" value="ECO:0007669"/>
    <property type="project" value="TreeGrafter"/>
</dbReference>
<dbReference type="PANTHER" id="PTHR11908:SF132">
    <property type="entry name" value="ALDEHYDE OXIDASE 1-RELATED"/>
    <property type="match status" value="1"/>
</dbReference>
<evidence type="ECO:0000313" key="3">
    <source>
        <dbReference type="EMBL" id="KAE8727199.1"/>
    </source>
</evidence>
<feature type="domain" description="Aldehyde oxidase/xanthine dehydrogenase second molybdopterin binding" evidence="2">
    <location>
        <begin position="80"/>
        <end position="158"/>
    </location>
</feature>
<feature type="domain" description="Aldehyde oxidase/xanthine dehydrogenase second molybdopterin binding" evidence="2">
    <location>
        <begin position="18"/>
        <end position="69"/>
    </location>
</feature>
<dbReference type="InterPro" id="IPR016208">
    <property type="entry name" value="Ald_Oxase/xanthine_DH-like"/>
</dbReference>
<dbReference type="InterPro" id="IPR037165">
    <property type="entry name" value="AldOxase/xan_DH_Mopterin-bd_sf"/>
</dbReference>
<comment type="caution">
    <text evidence="3">The sequence shown here is derived from an EMBL/GenBank/DDBJ whole genome shotgun (WGS) entry which is preliminary data.</text>
</comment>
<dbReference type="SUPFAM" id="SSF56003">
    <property type="entry name" value="Molybdenum cofactor-binding domain"/>
    <property type="match status" value="1"/>
</dbReference>
<keyword evidence="1" id="KW-0500">Molybdenum</keyword>
<accession>A0A6A3CJ75</accession>
<dbReference type="AlphaFoldDB" id="A0A6A3CJ75"/>
<name>A0A6A3CJ75_HIBSY</name>
<protein>
    <recommendedName>
        <fullName evidence="2">Aldehyde oxidase/xanthine dehydrogenase second molybdopterin binding domain-containing protein</fullName>
    </recommendedName>
</protein>